<comment type="subcellular location">
    <subcellularLocation>
        <location evidence="1">Cell membrane</location>
        <topology evidence="1">Multi-pass membrane protein</topology>
    </subcellularLocation>
</comment>
<keyword evidence="5 7" id="KW-1133">Transmembrane helix</keyword>
<dbReference type="Pfam" id="PF07690">
    <property type="entry name" value="MFS_1"/>
    <property type="match status" value="1"/>
</dbReference>
<keyword evidence="11" id="KW-1185">Reference proteome</keyword>
<name>A0A7Z0C436_9ACTN</name>
<feature type="transmembrane region" description="Helical" evidence="7">
    <location>
        <begin position="76"/>
        <end position="98"/>
    </location>
</feature>
<evidence type="ECO:0000313" key="11">
    <source>
        <dbReference type="Proteomes" id="UP000537326"/>
    </source>
</evidence>
<feature type="transmembrane region" description="Helical" evidence="7">
    <location>
        <begin position="321"/>
        <end position="341"/>
    </location>
</feature>
<feature type="transmembrane region" description="Helical" evidence="7">
    <location>
        <begin position="191"/>
        <end position="210"/>
    </location>
</feature>
<dbReference type="Gene3D" id="1.20.1250.20">
    <property type="entry name" value="MFS general substrate transporter like domains"/>
    <property type="match status" value="1"/>
</dbReference>
<evidence type="ECO:0000256" key="2">
    <source>
        <dbReference type="ARBA" id="ARBA00022448"/>
    </source>
</evidence>
<dbReference type="InterPro" id="IPR011701">
    <property type="entry name" value="MFS"/>
</dbReference>
<evidence type="ECO:0000259" key="9">
    <source>
        <dbReference type="PROSITE" id="PS50850"/>
    </source>
</evidence>
<feature type="transmembrane region" description="Helical" evidence="7">
    <location>
        <begin position="255"/>
        <end position="283"/>
    </location>
</feature>
<feature type="signal peptide" evidence="8">
    <location>
        <begin position="1"/>
        <end position="27"/>
    </location>
</feature>
<feature type="transmembrane region" description="Helical" evidence="7">
    <location>
        <begin position="289"/>
        <end position="309"/>
    </location>
</feature>
<feature type="transmembrane region" description="Helical" evidence="7">
    <location>
        <begin position="347"/>
        <end position="369"/>
    </location>
</feature>
<dbReference type="SUPFAM" id="SSF103473">
    <property type="entry name" value="MFS general substrate transporter"/>
    <property type="match status" value="1"/>
</dbReference>
<feature type="transmembrane region" description="Helical" evidence="7">
    <location>
        <begin position="42"/>
        <end position="64"/>
    </location>
</feature>
<proteinExistence type="predicted"/>
<keyword evidence="2" id="KW-0813">Transport</keyword>
<gene>
    <name evidence="10" type="ORF">BKA05_001201</name>
</gene>
<dbReference type="PANTHER" id="PTHR42718">
    <property type="entry name" value="MAJOR FACILITATOR SUPERFAMILY MULTIDRUG TRANSPORTER MFSC"/>
    <property type="match status" value="1"/>
</dbReference>
<dbReference type="RefSeq" id="WP_179530623.1">
    <property type="nucleotide sequence ID" value="NZ_BAAAPP010000012.1"/>
</dbReference>
<dbReference type="PRINTS" id="PR01036">
    <property type="entry name" value="TCRTETB"/>
</dbReference>
<feature type="transmembrane region" description="Helical" evidence="7">
    <location>
        <begin position="408"/>
        <end position="428"/>
    </location>
</feature>
<feature type="chain" id="PRO_5031301513" evidence="8">
    <location>
        <begin position="28"/>
        <end position="442"/>
    </location>
</feature>
<dbReference type="PANTHER" id="PTHR42718:SF46">
    <property type="entry name" value="BLR6921 PROTEIN"/>
    <property type="match status" value="1"/>
</dbReference>
<dbReference type="GO" id="GO:0022857">
    <property type="term" value="F:transmembrane transporter activity"/>
    <property type="evidence" value="ECO:0007669"/>
    <property type="project" value="InterPro"/>
</dbReference>
<dbReference type="PROSITE" id="PS50850">
    <property type="entry name" value="MFS"/>
    <property type="match status" value="1"/>
</dbReference>
<dbReference type="Gene3D" id="1.20.1720.10">
    <property type="entry name" value="Multidrug resistance protein D"/>
    <property type="match status" value="1"/>
</dbReference>
<feature type="transmembrane region" description="Helical" evidence="7">
    <location>
        <begin position="216"/>
        <end position="235"/>
    </location>
</feature>
<evidence type="ECO:0000256" key="3">
    <source>
        <dbReference type="ARBA" id="ARBA00022475"/>
    </source>
</evidence>
<dbReference type="GO" id="GO:0005886">
    <property type="term" value="C:plasma membrane"/>
    <property type="evidence" value="ECO:0007669"/>
    <property type="project" value="UniProtKB-SubCell"/>
</dbReference>
<comment type="caution">
    <text evidence="10">The sequence shown here is derived from an EMBL/GenBank/DDBJ whole genome shotgun (WGS) entry which is preliminary data.</text>
</comment>
<evidence type="ECO:0000256" key="1">
    <source>
        <dbReference type="ARBA" id="ARBA00004651"/>
    </source>
</evidence>
<dbReference type="InterPro" id="IPR036259">
    <property type="entry name" value="MFS_trans_sf"/>
</dbReference>
<dbReference type="AlphaFoldDB" id="A0A7Z0C436"/>
<dbReference type="EMBL" id="JACBZI010000001">
    <property type="protein sequence ID" value="NYI09686.1"/>
    <property type="molecule type" value="Genomic_DNA"/>
</dbReference>
<feature type="transmembrane region" description="Helical" evidence="7">
    <location>
        <begin position="381"/>
        <end position="402"/>
    </location>
</feature>
<feature type="transmembrane region" description="Helical" evidence="7">
    <location>
        <begin position="137"/>
        <end position="155"/>
    </location>
</feature>
<dbReference type="Proteomes" id="UP000537326">
    <property type="component" value="Unassembled WGS sequence"/>
</dbReference>
<evidence type="ECO:0000256" key="6">
    <source>
        <dbReference type="ARBA" id="ARBA00023136"/>
    </source>
</evidence>
<feature type="domain" description="Major facilitator superfamily (MFS) profile" evidence="9">
    <location>
        <begin position="9"/>
        <end position="436"/>
    </location>
</feature>
<evidence type="ECO:0000256" key="4">
    <source>
        <dbReference type="ARBA" id="ARBA00022692"/>
    </source>
</evidence>
<sequence>MTPDDSRRVSTVLGLLFGLAAMGSASAAIVLSDVAAEFGVSVGQAAWVISLYALLLAVTTAVHGRISDLVGVRTPLLVGVALMAGGAVAAALAPTYPLLLTARLLQGAGAAAVPVLGVAALSARYDGAVRDLALGRLAGWSAVVACLGPLVGGLTEHLLGWRAVLALPALGLLVLPLLWHALGSTGSGADLDIPGAVLVGFTAAGLVLLVQSPSTGPLVALAGAVLLVLGAPVTARRVRRRPDGFLPLVVVSDPVVVRSAVAAAAVPAAWFGLLIAVPAVLVADGWEPWQVGLLLVPSALVAMVVPRITGPLLSRIGPSRSLAVSASGASVALLVAAFGVGMDHVSVIAVAVVLVTFAFLLGQPALSAAVGQAVPADVRGVALGVATLVFLTGGSVGSAVVGGIGDTVGMGVALLVLAALPLLGLLALRPLLRRTPAPVPVP</sequence>
<feature type="transmembrane region" description="Helical" evidence="7">
    <location>
        <begin position="161"/>
        <end position="179"/>
    </location>
</feature>
<keyword evidence="3" id="KW-1003">Cell membrane</keyword>
<reference evidence="10 11" key="1">
    <citation type="submission" date="2020-07" db="EMBL/GenBank/DDBJ databases">
        <title>Sequencing the genomes of 1000 actinobacteria strains.</title>
        <authorList>
            <person name="Klenk H.-P."/>
        </authorList>
    </citation>
    <scope>NUCLEOTIDE SEQUENCE [LARGE SCALE GENOMIC DNA]</scope>
    <source>
        <strain evidence="10 11">DSM 18248</strain>
    </source>
</reference>
<evidence type="ECO:0000256" key="7">
    <source>
        <dbReference type="SAM" id="Phobius"/>
    </source>
</evidence>
<evidence type="ECO:0000256" key="5">
    <source>
        <dbReference type="ARBA" id="ARBA00022989"/>
    </source>
</evidence>
<accession>A0A7Z0C436</accession>
<keyword evidence="6 7" id="KW-0472">Membrane</keyword>
<organism evidence="10 11">
    <name type="scientific">Nocardioides marinus</name>
    <dbReference type="NCBI Taxonomy" id="374514"/>
    <lineage>
        <taxon>Bacteria</taxon>
        <taxon>Bacillati</taxon>
        <taxon>Actinomycetota</taxon>
        <taxon>Actinomycetes</taxon>
        <taxon>Propionibacteriales</taxon>
        <taxon>Nocardioidaceae</taxon>
        <taxon>Nocardioides</taxon>
    </lineage>
</organism>
<evidence type="ECO:0000256" key="8">
    <source>
        <dbReference type="SAM" id="SignalP"/>
    </source>
</evidence>
<keyword evidence="8" id="KW-0732">Signal</keyword>
<keyword evidence="4 7" id="KW-0812">Transmembrane</keyword>
<protein>
    <submittedName>
        <fullName evidence="10">MFS family permease</fullName>
    </submittedName>
</protein>
<evidence type="ECO:0000313" key="10">
    <source>
        <dbReference type="EMBL" id="NYI09686.1"/>
    </source>
</evidence>
<dbReference type="InterPro" id="IPR020846">
    <property type="entry name" value="MFS_dom"/>
</dbReference>